<evidence type="ECO:0000313" key="1">
    <source>
        <dbReference type="EMBL" id="MFB2621688.1"/>
    </source>
</evidence>
<accession>A0ABV4VMZ3</accession>
<reference evidence="1 2" key="1">
    <citation type="submission" date="2024-09" db="EMBL/GenBank/DDBJ databases">
        <authorList>
            <person name="Zhang Y."/>
        </authorList>
    </citation>
    <scope>NUCLEOTIDE SEQUENCE [LARGE SCALE GENOMIC DNA]</scope>
    <source>
        <strain evidence="1 2">ZJ318</strain>
    </source>
</reference>
<dbReference type="Proteomes" id="UP001576708">
    <property type="component" value="Unassembled WGS sequence"/>
</dbReference>
<protein>
    <submittedName>
        <fullName evidence="1">Uncharacterized protein</fullName>
    </submittedName>
</protein>
<name>A0ABV4VMZ3_9GAMM</name>
<organism evidence="1 2">
    <name type="scientific">Shewanella mangrovisoli</name>
    <dbReference type="NCBI Taxonomy" id="2864211"/>
    <lineage>
        <taxon>Bacteria</taxon>
        <taxon>Pseudomonadati</taxon>
        <taxon>Pseudomonadota</taxon>
        <taxon>Gammaproteobacteria</taxon>
        <taxon>Alteromonadales</taxon>
        <taxon>Shewanellaceae</taxon>
        <taxon>Shewanella</taxon>
    </lineage>
</organism>
<feature type="non-terminal residue" evidence="1">
    <location>
        <position position="1"/>
    </location>
</feature>
<keyword evidence="2" id="KW-1185">Reference proteome</keyword>
<dbReference type="EMBL" id="JBHFGU010000008">
    <property type="protein sequence ID" value="MFB2621688.1"/>
    <property type="molecule type" value="Genomic_DNA"/>
</dbReference>
<proteinExistence type="predicted"/>
<evidence type="ECO:0000313" key="2">
    <source>
        <dbReference type="Proteomes" id="UP001576708"/>
    </source>
</evidence>
<gene>
    <name evidence="1" type="ORF">ACE02W_17885</name>
</gene>
<dbReference type="RefSeq" id="WP_342202542.1">
    <property type="nucleotide sequence ID" value="NZ_JBCATE010000008.1"/>
</dbReference>
<sequence>DLNFDYSPNGRVISINSTPVSVHTDLLDKLLKSVDHRLIASDFSGSGLRILRIPVFASSSFCNFLFAHRGVNHSMNWHLKLRIAVCRVSGCAL</sequence>
<comment type="caution">
    <text evidence="1">The sequence shown here is derived from an EMBL/GenBank/DDBJ whole genome shotgun (WGS) entry which is preliminary data.</text>
</comment>